<dbReference type="GO" id="GO:0006605">
    <property type="term" value="P:protein targeting"/>
    <property type="evidence" value="ECO:0007669"/>
    <property type="project" value="InterPro"/>
</dbReference>
<keyword evidence="5 8" id="KW-1133">Transmembrane helix</keyword>
<keyword evidence="2" id="KW-0813">Transport</keyword>
<evidence type="ECO:0000256" key="6">
    <source>
        <dbReference type="ARBA" id="ARBA00023010"/>
    </source>
</evidence>
<evidence type="ECO:0000256" key="8">
    <source>
        <dbReference type="SAM" id="Phobius"/>
    </source>
</evidence>
<dbReference type="AlphaFoldDB" id="A0A2N3IHQ0"/>
<accession>A0A2N3IHQ0</accession>
<dbReference type="InterPro" id="IPR001901">
    <property type="entry name" value="Translocase_SecE/Sec61-g"/>
</dbReference>
<name>A0A2N3IHQ0_9BACT</name>
<keyword evidence="10" id="KW-1185">Reference proteome</keyword>
<dbReference type="InterPro" id="IPR005807">
    <property type="entry name" value="SecE_bac"/>
</dbReference>
<comment type="caution">
    <text evidence="9">The sequence shown here is derived from an EMBL/GenBank/DDBJ whole genome shotgun (WGS) entry which is preliminary data.</text>
</comment>
<dbReference type="EMBL" id="NKXO01000014">
    <property type="protein sequence ID" value="PKQ69852.1"/>
    <property type="molecule type" value="Genomic_DNA"/>
</dbReference>
<dbReference type="RefSeq" id="WP_101358317.1">
    <property type="nucleotide sequence ID" value="NZ_NKXO01000014.1"/>
</dbReference>
<sequence length="69" mass="7937">MANFVAKVRNFLAESYDELVHKVTWLKYSTLQNQTILVLVASLIFALIIGFVIDKGLEEGLKMWYKSTK</sequence>
<proteinExistence type="predicted"/>
<feature type="transmembrane region" description="Helical" evidence="8">
    <location>
        <begin position="35"/>
        <end position="53"/>
    </location>
</feature>
<evidence type="ECO:0000313" key="10">
    <source>
        <dbReference type="Proteomes" id="UP000233387"/>
    </source>
</evidence>
<evidence type="ECO:0000256" key="5">
    <source>
        <dbReference type="ARBA" id="ARBA00022989"/>
    </source>
</evidence>
<dbReference type="OrthoDB" id="9810735at2"/>
<dbReference type="Proteomes" id="UP000233387">
    <property type="component" value="Unassembled WGS sequence"/>
</dbReference>
<gene>
    <name evidence="9" type="ORF">Rain11_1049</name>
</gene>
<dbReference type="NCBIfam" id="TIGR00964">
    <property type="entry name" value="secE_bact"/>
    <property type="match status" value="1"/>
</dbReference>
<dbReference type="Pfam" id="PF00584">
    <property type="entry name" value="SecE"/>
    <property type="match status" value="1"/>
</dbReference>
<evidence type="ECO:0000256" key="4">
    <source>
        <dbReference type="ARBA" id="ARBA00022927"/>
    </source>
</evidence>
<reference evidence="9 10" key="1">
    <citation type="submission" date="2017-06" db="EMBL/GenBank/DDBJ databases">
        <title>Raineya orbicola gen. nov., sp. nov. a slightly thermophilic bacterium of the phylum Bacteroidetes and the description of Raineyaceae fam. nov.</title>
        <authorList>
            <person name="Albuquerque L."/>
            <person name="Polonia A.R.M."/>
            <person name="Barroso C."/>
            <person name="Froufe H.J.C."/>
            <person name="Lage O."/>
            <person name="Lobo-Da-Cunha A."/>
            <person name="Egas C."/>
            <person name="Da Costa M.S."/>
        </authorList>
    </citation>
    <scope>NUCLEOTIDE SEQUENCE [LARGE SCALE GENOMIC DNA]</scope>
    <source>
        <strain evidence="9 10">SPSPC-11</strain>
    </source>
</reference>
<comment type="subcellular location">
    <subcellularLocation>
        <location evidence="1">Membrane</location>
    </subcellularLocation>
</comment>
<dbReference type="Gene3D" id="1.20.5.1030">
    <property type="entry name" value="Preprotein translocase secy subunit"/>
    <property type="match status" value="1"/>
</dbReference>
<organism evidence="9 10">
    <name type="scientific">Raineya orbicola</name>
    <dbReference type="NCBI Taxonomy" id="2016530"/>
    <lineage>
        <taxon>Bacteria</taxon>
        <taxon>Pseudomonadati</taxon>
        <taxon>Bacteroidota</taxon>
        <taxon>Cytophagia</taxon>
        <taxon>Cytophagales</taxon>
        <taxon>Raineyaceae</taxon>
        <taxon>Raineya</taxon>
    </lineage>
</organism>
<keyword evidence="4" id="KW-0653">Protein transport</keyword>
<dbReference type="GO" id="GO:0009306">
    <property type="term" value="P:protein secretion"/>
    <property type="evidence" value="ECO:0007669"/>
    <property type="project" value="InterPro"/>
</dbReference>
<protein>
    <submittedName>
        <fullName evidence="9">Preprotein translocase, SecE subunit</fullName>
    </submittedName>
</protein>
<dbReference type="GO" id="GO:0016020">
    <property type="term" value="C:membrane"/>
    <property type="evidence" value="ECO:0007669"/>
    <property type="project" value="UniProtKB-SubCell"/>
</dbReference>
<evidence type="ECO:0000256" key="1">
    <source>
        <dbReference type="ARBA" id="ARBA00004370"/>
    </source>
</evidence>
<evidence type="ECO:0000313" key="9">
    <source>
        <dbReference type="EMBL" id="PKQ69852.1"/>
    </source>
</evidence>
<dbReference type="GO" id="GO:0008320">
    <property type="term" value="F:protein transmembrane transporter activity"/>
    <property type="evidence" value="ECO:0007669"/>
    <property type="project" value="InterPro"/>
</dbReference>
<evidence type="ECO:0000256" key="7">
    <source>
        <dbReference type="ARBA" id="ARBA00023136"/>
    </source>
</evidence>
<dbReference type="InterPro" id="IPR038379">
    <property type="entry name" value="SecE_sf"/>
</dbReference>
<keyword evidence="3 8" id="KW-0812">Transmembrane</keyword>
<keyword evidence="7 8" id="KW-0472">Membrane</keyword>
<dbReference type="GO" id="GO:0006886">
    <property type="term" value="P:intracellular protein transport"/>
    <property type="evidence" value="ECO:0007669"/>
    <property type="project" value="InterPro"/>
</dbReference>
<evidence type="ECO:0000256" key="2">
    <source>
        <dbReference type="ARBA" id="ARBA00022448"/>
    </source>
</evidence>
<evidence type="ECO:0000256" key="3">
    <source>
        <dbReference type="ARBA" id="ARBA00022692"/>
    </source>
</evidence>
<keyword evidence="6" id="KW-0811">Translocation</keyword>